<dbReference type="GO" id="GO:0015562">
    <property type="term" value="F:efflux transmembrane transporter activity"/>
    <property type="evidence" value="ECO:0007669"/>
    <property type="project" value="InterPro"/>
</dbReference>
<accession>A0A382TV34</accession>
<comment type="subcellular location">
    <subcellularLocation>
        <location evidence="1">Cell outer membrane</location>
    </subcellularLocation>
</comment>
<sequence length="298" mass="33721">YYGLLLANHLWDLATEARAEIGKARDLIAEKLEEEEGDYTYTDLFRLDRFVYDVEENANKVAKGRRLLESLIRKMTGLATEARVELAEAFLTPLDINVESLESYVERAVDRHDLKQLRAGIRVKDAQVKAIRSEYYPQFFIGGQFKFAHAPNRDDQNSPFANDDFNFLQAGAIIGFKQSLAFGMTATKLRKVELERKKLTYLDQLASMGAVLEIERIHGDLVEAKSNVDAAKKARRGTRKWFLAARDGFNAGLEDAGEIIDAVKEYSIIRAKYFRAVYEFNKAYGALQRATGGVVADM</sequence>
<evidence type="ECO:0000313" key="6">
    <source>
        <dbReference type="EMBL" id="SVD25487.1"/>
    </source>
</evidence>
<keyword evidence="3" id="KW-0812">Transmembrane</keyword>
<organism evidence="6">
    <name type="scientific">marine metagenome</name>
    <dbReference type="NCBI Taxonomy" id="408172"/>
    <lineage>
        <taxon>unclassified sequences</taxon>
        <taxon>metagenomes</taxon>
        <taxon>ecological metagenomes</taxon>
    </lineage>
</organism>
<dbReference type="EMBL" id="UINC01139129">
    <property type="protein sequence ID" value="SVD25487.1"/>
    <property type="molecule type" value="Genomic_DNA"/>
</dbReference>
<keyword evidence="4" id="KW-0472">Membrane</keyword>
<dbReference type="SUPFAM" id="SSF56954">
    <property type="entry name" value="Outer membrane efflux proteins (OEP)"/>
    <property type="match status" value="1"/>
</dbReference>
<evidence type="ECO:0000256" key="3">
    <source>
        <dbReference type="ARBA" id="ARBA00022692"/>
    </source>
</evidence>
<dbReference type="InterPro" id="IPR051906">
    <property type="entry name" value="TolC-like"/>
</dbReference>
<dbReference type="PANTHER" id="PTHR30026:SF13">
    <property type="entry name" value="MEMBRANE EFFLUX PROTEIN, PUTATIVE-RELATED"/>
    <property type="match status" value="1"/>
</dbReference>
<gene>
    <name evidence="6" type="ORF">METZ01_LOCUS378341</name>
</gene>
<evidence type="ECO:0000256" key="4">
    <source>
        <dbReference type="ARBA" id="ARBA00023136"/>
    </source>
</evidence>
<feature type="non-terminal residue" evidence="6">
    <location>
        <position position="298"/>
    </location>
</feature>
<proteinExistence type="predicted"/>
<evidence type="ECO:0000256" key="5">
    <source>
        <dbReference type="ARBA" id="ARBA00023237"/>
    </source>
</evidence>
<dbReference type="PANTHER" id="PTHR30026">
    <property type="entry name" value="OUTER MEMBRANE PROTEIN TOLC"/>
    <property type="match status" value="1"/>
</dbReference>
<evidence type="ECO:0008006" key="7">
    <source>
        <dbReference type="Google" id="ProtNLM"/>
    </source>
</evidence>
<keyword evidence="2" id="KW-1134">Transmembrane beta strand</keyword>
<reference evidence="6" key="1">
    <citation type="submission" date="2018-05" db="EMBL/GenBank/DDBJ databases">
        <authorList>
            <person name="Lanie J.A."/>
            <person name="Ng W.-L."/>
            <person name="Kazmierczak K.M."/>
            <person name="Andrzejewski T.M."/>
            <person name="Davidsen T.M."/>
            <person name="Wayne K.J."/>
            <person name="Tettelin H."/>
            <person name="Glass J.I."/>
            <person name="Rusch D."/>
            <person name="Podicherti R."/>
            <person name="Tsui H.-C.T."/>
            <person name="Winkler M.E."/>
        </authorList>
    </citation>
    <scope>NUCLEOTIDE SEQUENCE</scope>
</reference>
<keyword evidence="5" id="KW-0998">Cell outer membrane</keyword>
<dbReference type="GO" id="GO:0015288">
    <property type="term" value="F:porin activity"/>
    <property type="evidence" value="ECO:0007669"/>
    <property type="project" value="TreeGrafter"/>
</dbReference>
<protein>
    <recommendedName>
        <fullName evidence="7">TolC family protein</fullName>
    </recommendedName>
</protein>
<dbReference type="Gene3D" id="1.20.1600.10">
    <property type="entry name" value="Outer membrane efflux proteins (OEP)"/>
    <property type="match status" value="1"/>
</dbReference>
<dbReference type="AlphaFoldDB" id="A0A382TV34"/>
<dbReference type="GO" id="GO:0009279">
    <property type="term" value="C:cell outer membrane"/>
    <property type="evidence" value="ECO:0007669"/>
    <property type="project" value="UniProtKB-SubCell"/>
</dbReference>
<evidence type="ECO:0000256" key="1">
    <source>
        <dbReference type="ARBA" id="ARBA00004442"/>
    </source>
</evidence>
<dbReference type="GO" id="GO:1990281">
    <property type="term" value="C:efflux pump complex"/>
    <property type="evidence" value="ECO:0007669"/>
    <property type="project" value="TreeGrafter"/>
</dbReference>
<evidence type="ECO:0000256" key="2">
    <source>
        <dbReference type="ARBA" id="ARBA00022452"/>
    </source>
</evidence>
<name>A0A382TV34_9ZZZZ</name>
<feature type="non-terminal residue" evidence="6">
    <location>
        <position position="1"/>
    </location>
</feature>